<dbReference type="Proteomes" id="UP000515520">
    <property type="component" value="Segment"/>
</dbReference>
<evidence type="ECO:0000313" key="7">
    <source>
        <dbReference type="Proteomes" id="UP000515520"/>
    </source>
</evidence>
<evidence type="ECO:0000256" key="2">
    <source>
        <dbReference type="ARBA" id="ARBA00022804"/>
    </source>
</evidence>
<keyword evidence="4" id="KW-1160">Virus entry into host cell</keyword>
<comment type="similarity">
    <text evidence="5">Belongs to the Leviviricetes maturation protein family.</text>
</comment>
<protein>
    <submittedName>
        <fullName evidence="6">Maturation</fullName>
    </submittedName>
</protein>
<accession>A0A142D859</accession>
<feature type="non-terminal residue" evidence="6">
    <location>
        <position position="1"/>
    </location>
</feature>
<proteinExistence type="inferred from homology"/>
<dbReference type="InterPro" id="IPR005563">
    <property type="entry name" value="A_protein"/>
</dbReference>
<evidence type="ECO:0000256" key="4">
    <source>
        <dbReference type="ARBA" id="ARBA00023296"/>
    </source>
</evidence>
<evidence type="ECO:0000256" key="5">
    <source>
        <dbReference type="ARBA" id="ARBA00035110"/>
    </source>
</evidence>
<keyword evidence="2" id="KW-1161">Viral attachment to host cell</keyword>
<dbReference type="GO" id="GO:0044423">
    <property type="term" value="C:virion component"/>
    <property type="evidence" value="ECO:0007669"/>
    <property type="project" value="UniProtKB-KW"/>
</dbReference>
<organism evidence="6 7">
    <name type="scientific">ssRNA phage AVE004</name>
    <dbReference type="NCBI Taxonomy" id="2848091"/>
    <lineage>
        <taxon>Viruses</taxon>
        <taxon>Riboviria</taxon>
        <taxon>Orthornavirae</taxon>
        <taxon>Lenarviricota</taxon>
        <taxon>Leviviricetes</taxon>
        <taxon>Timlovirales</taxon>
        <taxon>Blumeviridae</taxon>
        <taxon>Espurtavirus</taxon>
        <taxon>Espurtavirus simiicola</taxon>
    </lineage>
</organism>
<evidence type="ECO:0000256" key="1">
    <source>
        <dbReference type="ARBA" id="ARBA00022581"/>
    </source>
</evidence>
<dbReference type="Pfam" id="PF03863">
    <property type="entry name" value="Phage_mat-A"/>
    <property type="match status" value="1"/>
</dbReference>
<keyword evidence="7" id="KW-1185">Reference proteome</keyword>
<dbReference type="KEGG" id="vg:65073055"/>
<keyword evidence="3" id="KW-1175">Viral attachment to host cell pilus</keyword>
<keyword evidence="1" id="KW-0945">Host-virus interaction</keyword>
<name>A0A142D859_9VIRU</name>
<dbReference type="GO" id="GO:0039666">
    <property type="term" value="P:virion attachment to host cell pilus"/>
    <property type="evidence" value="ECO:0007669"/>
    <property type="project" value="UniProtKB-KW"/>
</dbReference>
<reference evidence="6 7" key="1">
    <citation type="journal article" date="2016" name="PLoS Biol.">
        <title>Hyperexpansion of RNA Bacteriophage Diversity.</title>
        <authorList>
            <person name="Krishnamurthy S.R."/>
            <person name="Janowski A.B."/>
            <person name="Zhao G."/>
            <person name="Barouch D."/>
            <person name="Wang D."/>
        </authorList>
    </citation>
    <scope>NUCLEOTIDE SEQUENCE [LARGE SCALE GENOMIC DNA]</scope>
    <source>
        <strain evidence="6">AVE004</strain>
    </source>
</reference>
<evidence type="ECO:0000256" key="3">
    <source>
        <dbReference type="ARBA" id="ARBA00023104"/>
    </source>
</evidence>
<keyword evidence="3" id="KW-0946">Virion</keyword>
<dbReference type="EMBL" id="KT462698">
    <property type="protein sequence ID" value="AMQ23528.1"/>
    <property type="molecule type" value="Genomic_RNA"/>
</dbReference>
<evidence type="ECO:0000313" key="6">
    <source>
        <dbReference type="EMBL" id="AMQ23528.1"/>
    </source>
</evidence>
<sequence length="459" mass="52396">VIAIQGKGNLLIPFFVGNDGYSLRVNTKSEMSYGYSTCGQKSVLHRKIRNSLARVESPMYEFVSEFDVDAGKEHVKYRFDGDVLRQYRFQSLYQGAKGRCLCTAQCLTEGAKIYLEPDGQHVNIVGPYMGCDIRDERFQTMDDCISYWDTETAHIGENPQHRTFSMRKKFLPGVKVYPVTSFDALELKEEEEDKNRQTDLTRITHELRMEAYNSLHCSAGNLQTTLEVLSVLYGLAKGNFLKATEAVKSVSVRKARKALKRQSRRLTEKLSTVKGVSQEAGSLWLKYRYAYLTTKSDIEENIAFFCRGTDTGSFQTLRSGTEVDGVKVSFLINIKKAEYDLRRGLNEAYERGFAFDAFTVWDLTPFSFVLDWVLPVGDFLEEYSEYQWAKSAFTVRYAITSYKCKTNYTLPGYVGSCSITRYRRSVSDHTPTWEFEWDGSSSNRTTLKRVADSIALING</sequence>